<dbReference type="PROSITE" id="PS51257">
    <property type="entry name" value="PROKAR_LIPOPROTEIN"/>
    <property type="match status" value="1"/>
</dbReference>
<dbReference type="EMBL" id="NKHG01000110">
    <property type="protein sequence ID" value="PCK20006.1"/>
    <property type="molecule type" value="Genomic_DNA"/>
</dbReference>
<protein>
    <recommendedName>
        <fullName evidence="5">Lipoprotein</fullName>
    </recommendedName>
</protein>
<accession>A0A2A5ISB2</accession>
<evidence type="ECO:0000313" key="4">
    <source>
        <dbReference type="Proteomes" id="UP000228754"/>
    </source>
</evidence>
<gene>
    <name evidence="3" type="ORF">CEY02_15830</name>
</gene>
<keyword evidence="2" id="KW-0732">Signal</keyword>
<comment type="caution">
    <text evidence="3">The sequence shown here is derived from an EMBL/GenBank/DDBJ whole genome shotgun (WGS) entry which is preliminary data.</text>
</comment>
<feature type="region of interest" description="Disordered" evidence="1">
    <location>
        <begin position="167"/>
        <end position="186"/>
    </location>
</feature>
<evidence type="ECO:0000256" key="2">
    <source>
        <dbReference type="SAM" id="SignalP"/>
    </source>
</evidence>
<dbReference type="OrthoDB" id="2939824at2"/>
<dbReference type="AlphaFoldDB" id="A0A2A5ISB2"/>
<feature type="signal peptide" evidence="2">
    <location>
        <begin position="1"/>
        <end position="25"/>
    </location>
</feature>
<evidence type="ECO:0008006" key="5">
    <source>
        <dbReference type="Google" id="ProtNLM"/>
    </source>
</evidence>
<organism evidence="3 4">
    <name type="scientific">Bacillus pumilus</name>
    <name type="common">Bacillus mesentericus</name>
    <dbReference type="NCBI Taxonomy" id="1408"/>
    <lineage>
        <taxon>Bacteria</taxon>
        <taxon>Bacillati</taxon>
        <taxon>Bacillota</taxon>
        <taxon>Bacilli</taxon>
        <taxon>Bacillales</taxon>
        <taxon>Bacillaceae</taxon>
        <taxon>Bacillus</taxon>
    </lineage>
</organism>
<name>A0A2A5ISB2_BACPU</name>
<evidence type="ECO:0000313" key="3">
    <source>
        <dbReference type="EMBL" id="PCK20006.1"/>
    </source>
</evidence>
<evidence type="ECO:0000256" key="1">
    <source>
        <dbReference type="SAM" id="MobiDB-lite"/>
    </source>
</evidence>
<sequence length="186" mass="21459">MKENKKTIIAVFLLVFTLIMSTACGKNEAANGSSSNTATEKQEKMTDSEYASWYKEYLKRFEVRLMAFALSLVPLDEVYNKEWASDVETKIDSMRELFSEAKEKEDKVPDTYKKVNGYLIKTDEKFEPLFKDILKVTKQDKVGDDDLKFINPIMKKALEEMNHAKAEISKIEDEKANEEQKDKSNS</sequence>
<reference evidence="3 4" key="1">
    <citation type="submission" date="2017-06" db="EMBL/GenBank/DDBJ databases">
        <title>Draft Genome Sequence of Bacillus sp Strain 36R Isolated from saline sediment at Atanasia, Sonora, Mexico.</title>
        <authorList>
            <person name="Sanchez Diaz R."/>
            <person name="Quiroz Macias M.E."/>
            <person name="Ibarra Gamez J.C."/>
            <person name="Enciso Ibarra J."/>
            <person name="Gomez Gil B."/>
            <person name="Galaviz Silva L."/>
        </authorList>
    </citation>
    <scope>NUCLEOTIDE SEQUENCE [LARGE SCALE GENOMIC DNA]</scope>
    <source>
        <strain evidence="3 4">36R_ATNSAL</strain>
    </source>
</reference>
<dbReference type="Proteomes" id="UP000228754">
    <property type="component" value="Unassembled WGS sequence"/>
</dbReference>
<feature type="chain" id="PRO_5039694698" description="Lipoprotein" evidence="2">
    <location>
        <begin position="26"/>
        <end position="186"/>
    </location>
</feature>
<proteinExistence type="predicted"/>